<dbReference type="AlphaFoldDB" id="A0A285TZ36"/>
<feature type="domain" description="PilZ" evidence="1">
    <location>
        <begin position="28"/>
        <end position="106"/>
    </location>
</feature>
<dbReference type="OrthoDB" id="2354159at2"/>
<dbReference type="Proteomes" id="UP000219252">
    <property type="component" value="Unassembled WGS sequence"/>
</dbReference>
<reference evidence="3" key="1">
    <citation type="submission" date="2017-08" db="EMBL/GenBank/DDBJ databases">
        <authorList>
            <person name="Varghese N."/>
            <person name="Submissions S."/>
        </authorList>
    </citation>
    <scope>NUCLEOTIDE SEQUENCE [LARGE SCALE GENOMIC DNA]</scope>
    <source>
        <strain evidence="3">JC23</strain>
    </source>
</reference>
<sequence length="127" mass="14801">MKFKRQEGFRFVFNEPIKANFVIVNKDGQVDQINHKNSHPCEILDQSPRGIKIYSNVEIGEDEVQPVQLEIEFVLDVTTIRALGEVVWTKPFGQGKQYGIHIIDQPDIVDLIINEMKQRRRKEVLKK</sequence>
<evidence type="ECO:0000313" key="3">
    <source>
        <dbReference type="Proteomes" id="UP000219252"/>
    </source>
</evidence>
<dbReference type="Pfam" id="PF07238">
    <property type="entry name" value="PilZ"/>
    <property type="match status" value="1"/>
</dbReference>
<organism evidence="2 3">
    <name type="scientific">Ureibacillus acetophenoni</name>
    <dbReference type="NCBI Taxonomy" id="614649"/>
    <lineage>
        <taxon>Bacteria</taxon>
        <taxon>Bacillati</taxon>
        <taxon>Bacillota</taxon>
        <taxon>Bacilli</taxon>
        <taxon>Bacillales</taxon>
        <taxon>Caryophanaceae</taxon>
        <taxon>Ureibacillus</taxon>
    </lineage>
</organism>
<dbReference type="InterPro" id="IPR009875">
    <property type="entry name" value="PilZ_domain"/>
</dbReference>
<protein>
    <submittedName>
        <fullName evidence="2">PilZ domain-containing protein</fullName>
    </submittedName>
</protein>
<accession>A0A285TZ36</accession>
<evidence type="ECO:0000313" key="2">
    <source>
        <dbReference type="EMBL" id="SOC34980.1"/>
    </source>
</evidence>
<name>A0A285TZ36_9BACL</name>
<proteinExistence type="predicted"/>
<dbReference type="GO" id="GO:0035438">
    <property type="term" value="F:cyclic-di-GMP binding"/>
    <property type="evidence" value="ECO:0007669"/>
    <property type="project" value="InterPro"/>
</dbReference>
<dbReference type="EMBL" id="OBQC01000001">
    <property type="protein sequence ID" value="SOC34980.1"/>
    <property type="molecule type" value="Genomic_DNA"/>
</dbReference>
<gene>
    <name evidence="2" type="ORF">SAMN05877842_101193</name>
</gene>
<keyword evidence="3" id="KW-1185">Reference proteome</keyword>
<evidence type="ECO:0000259" key="1">
    <source>
        <dbReference type="Pfam" id="PF07238"/>
    </source>
</evidence>
<dbReference type="RefSeq" id="WP_097147758.1">
    <property type="nucleotide sequence ID" value="NZ_OBQC01000001.1"/>
</dbReference>